<evidence type="ECO:0000256" key="4">
    <source>
        <dbReference type="ARBA" id="ARBA00022741"/>
    </source>
</evidence>
<dbReference type="PROSITE" id="PS50067">
    <property type="entry name" value="KINESIN_MOTOR_2"/>
    <property type="match status" value="1"/>
</dbReference>
<keyword evidence="4 9" id="KW-0547">Nucleotide-binding</keyword>
<dbReference type="Gene3D" id="2.60.200.20">
    <property type="match status" value="1"/>
</dbReference>
<dbReference type="InterPro" id="IPR032405">
    <property type="entry name" value="Kinesin_assoc"/>
</dbReference>
<feature type="coiled-coil region" evidence="10">
    <location>
        <begin position="363"/>
        <end position="407"/>
    </location>
</feature>
<dbReference type="EMBL" id="JI164170">
    <property type="protein sequence ID" value="ADY40084.1"/>
    <property type="molecule type" value="mRNA"/>
</dbReference>
<feature type="coiled-coil region" evidence="10">
    <location>
        <begin position="684"/>
        <end position="711"/>
    </location>
</feature>
<dbReference type="GO" id="GO:0005874">
    <property type="term" value="C:microtubule"/>
    <property type="evidence" value="ECO:0007669"/>
    <property type="project" value="UniProtKB-KW"/>
</dbReference>
<evidence type="ECO:0000256" key="5">
    <source>
        <dbReference type="ARBA" id="ARBA00022840"/>
    </source>
</evidence>
<dbReference type="PROSITE" id="PS00411">
    <property type="entry name" value="KINESIN_MOTOR_1"/>
    <property type="match status" value="1"/>
</dbReference>
<evidence type="ECO:0000256" key="3">
    <source>
        <dbReference type="ARBA" id="ARBA00022701"/>
    </source>
</evidence>
<proteinExistence type="evidence at transcript level"/>
<keyword evidence="3" id="KW-0493">Microtubule</keyword>
<dbReference type="InterPro" id="IPR000253">
    <property type="entry name" value="FHA_dom"/>
</dbReference>
<keyword evidence="8" id="KW-0206">Cytoskeleton</keyword>
<dbReference type="Pfam" id="PF16183">
    <property type="entry name" value="Kinesin_assoc"/>
    <property type="match status" value="1"/>
</dbReference>
<accession>F1KQD0</accession>
<evidence type="ECO:0000256" key="2">
    <source>
        <dbReference type="ARBA" id="ARBA00022490"/>
    </source>
</evidence>
<dbReference type="GO" id="GO:0005524">
    <property type="term" value="F:ATP binding"/>
    <property type="evidence" value="ECO:0007669"/>
    <property type="project" value="UniProtKB-UniRule"/>
</dbReference>
<evidence type="ECO:0000256" key="11">
    <source>
        <dbReference type="SAM" id="MobiDB-lite"/>
    </source>
</evidence>
<dbReference type="InterPro" id="IPR027417">
    <property type="entry name" value="P-loop_NTPase"/>
</dbReference>
<dbReference type="SUPFAM" id="SSF52540">
    <property type="entry name" value="P-loop containing nucleoside triphosphate hydrolases"/>
    <property type="match status" value="1"/>
</dbReference>
<evidence type="ECO:0000313" key="13">
    <source>
        <dbReference type="EMBL" id="ADY40084.1"/>
    </source>
</evidence>
<dbReference type="SMART" id="SM00129">
    <property type="entry name" value="KISc"/>
    <property type="match status" value="1"/>
</dbReference>
<feature type="region of interest" description="Disordered" evidence="11">
    <location>
        <begin position="1639"/>
        <end position="1664"/>
    </location>
</feature>
<dbReference type="Pfam" id="PF00498">
    <property type="entry name" value="FHA"/>
    <property type="match status" value="1"/>
</dbReference>
<dbReference type="FunFam" id="3.40.850.10:FF:000139">
    <property type="entry name" value="Kinesin-like protein"/>
    <property type="match status" value="1"/>
</dbReference>
<comment type="similarity">
    <text evidence="9">Belongs to the TRAFAC class myosin-kinesin ATPase superfamily. Kinesin family.</text>
</comment>
<comment type="subcellular location">
    <subcellularLocation>
        <location evidence="1">Cytoplasm</location>
        <location evidence="1">Cytoskeleton</location>
    </subcellularLocation>
</comment>
<dbReference type="Pfam" id="PF12473">
    <property type="entry name" value="DUF3694"/>
    <property type="match status" value="2"/>
</dbReference>
<dbReference type="PANTHER" id="PTHR47117">
    <property type="entry name" value="STAR-RELATED LIPID TRANSFER PROTEIN 9"/>
    <property type="match status" value="1"/>
</dbReference>
<evidence type="ECO:0000256" key="6">
    <source>
        <dbReference type="ARBA" id="ARBA00023054"/>
    </source>
</evidence>
<evidence type="ECO:0000256" key="1">
    <source>
        <dbReference type="ARBA" id="ARBA00004245"/>
    </source>
</evidence>
<dbReference type="Pfam" id="PF00225">
    <property type="entry name" value="Kinesin"/>
    <property type="match status" value="1"/>
</dbReference>
<dbReference type="Gene3D" id="3.40.850.10">
    <property type="entry name" value="Kinesin motor domain"/>
    <property type="match status" value="1"/>
</dbReference>
<evidence type="ECO:0000256" key="9">
    <source>
        <dbReference type="PROSITE-ProRule" id="PRU00283"/>
    </source>
</evidence>
<reference evidence="13" key="1">
    <citation type="journal article" date="2011" name="Genome Res.">
        <title>Deep small RNA sequencing from the nematode Ascaris reveals conservation, functional diversification, and novel developmental profiles.</title>
        <authorList>
            <person name="Wang J."/>
            <person name="Czech B."/>
            <person name="Crunk A."/>
            <person name="Wallace A."/>
            <person name="Mitreva M."/>
            <person name="Hannon G.J."/>
            <person name="Davis R.E."/>
        </authorList>
    </citation>
    <scope>NUCLEOTIDE SEQUENCE</scope>
</reference>
<keyword evidence="7 9" id="KW-0505">Motor protein</keyword>
<dbReference type="GO" id="GO:0008017">
    <property type="term" value="F:microtubule binding"/>
    <property type="evidence" value="ECO:0007669"/>
    <property type="project" value="InterPro"/>
</dbReference>
<dbReference type="Pfam" id="PF12423">
    <property type="entry name" value="KIF1B"/>
    <property type="match status" value="1"/>
</dbReference>
<dbReference type="GO" id="GO:0003777">
    <property type="term" value="F:microtubule motor activity"/>
    <property type="evidence" value="ECO:0007669"/>
    <property type="project" value="InterPro"/>
</dbReference>
<dbReference type="InterPro" id="IPR022140">
    <property type="entry name" value="Kinesin-like_KIF1-typ"/>
</dbReference>
<dbReference type="InterPro" id="IPR001752">
    <property type="entry name" value="Kinesin_motor_dom"/>
</dbReference>
<evidence type="ECO:0000256" key="7">
    <source>
        <dbReference type="ARBA" id="ARBA00023175"/>
    </source>
</evidence>
<feature type="domain" description="Kinesin motor" evidence="12">
    <location>
        <begin position="7"/>
        <end position="348"/>
    </location>
</feature>
<feature type="region of interest" description="Disordered" evidence="11">
    <location>
        <begin position="1384"/>
        <end position="1403"/>
    </location>
</feature>
<organism evidence="13">
    <name type="scientific">Ascaris suum</name>
    <name type="common">Pig roundworm</name>
    <name type="synonym">Ascaris lumbricoides</name>
    <dbReference type="NCBI Taxonomy" id="6253"/>
    <lineage>
        <taxon>Eukaryota</taxon>
        <taxon>Metazoa</taxon>
        <taxon>Ecdysozoa</taxon>
        <taxon>Nematoda</taxon>
        <taxon>Chromadorea</taxon>
        <taxon>Rhabditida</taxon>
        <taxon>Spirurina</taxon>
        <taxon>Ascaridomorpha</taxon>
        <taxon>Ascaridoidea</taxon>
        <taxon>Ascarididae</taxon>
        <taxon>Ascaris</taxon>
    </lineage>
</organism>
<dbReference type="InterPro" id="IPR008984">
    <property type="entry name" value="SMAD_FHA_dom_sf"/>
</dbReference>
<evidence type="ECO:0000259" key="12">
    <source>
        <dbReference type="PROSITE" id="PS50067"/>
    </source>
</evidence>
<dbReference type="InterPro" id="IPR036961">
    <property type="entry name" value="Kinesin_motor_dom_sf"/>
</dbReference>
<dbReference type="CDD" id="cd01365">
    <property type="entry name" value="KISc_KIF1A_KIF1B"/>
    <property type="match status" value="1"/>
</dbReference>
<dbReference type="GO" id="GO:0007018">
    <property type="term" value="P:microtubule-based movement"/>
    <property type="evidence" value="ECO:0007669"/>
    <property type="project" value="InterPro"/>
</dbReference>
<dbReference type="InterPro" id="IPR022164">
    <property type="entry name" value="Kinesin-like"/>
</dbReference>
<feature type="compositionally biased region" description="Polar residues" evidence="11">
    <location>
        <begin position="1644"/>
        <end position="1656"/>
    </location>
</feature>
<keyword evidence="5 9" id="KW-0067">ATP-binding</keyword>
<evidence type="ECO:0000256" key="10">
    <source>
        <dbReference type="SAM" id="Coils"/>
    </source>
</evidence>
<feature type="region of interest" description="Disordered" evidence="11">
    <location>
        <begin position="784"/>
        <end position="816"/>
    </location>
</feature>
<dbReference type="SUPFAM" id="SSF49879">
    <property type="entry name" value="SMAD/FHA domain"/>
    <property type="match status" value="1"/>
</dbReference>
<evidence type="ECO:0000256" key="8">
    <source>
        <dbReference type="ARBA" id="ARBA00023212"/>
    </source>
</evidence>
<feature type="region of interest" description="Disordered" evidence="11">
    <location>
        <begin position="1529"/>
        <end position="1550"/>
    </location>
</feature>
<feature type="binding site" evidence="9">
    <location>
        <begin position="97"/>
        <end position="104"/>
    </location>
    <ligand>
        <name>ATP</name>
        <dbReference type="ChEBI" id="CHEBI:30616"/>
    </ligand>
</feature>
<name>F1KQD0_ASCSU</name>
<keyword evidence="2" id="KW-0963">Cytoplasm</keyword>
<keyword evidence="6 10" id="KW-0175">Coiled coil</keyword>
<dbReference type="PRINTS" id="PR00380">
    <property type="entry name" value="KINESINHEAVY"/>
</dbReference>
<sequence length="1730" mass="193430">MGENDEKIKVAVRVRPFNKREVDLKTKCVVSMSGGQTTLIHPTNEKQPKTFAFDHCFYSTDSNDPSYADQDEVFKHVGSGVLNNAFCGYNACIFAYGQTGSGKSYSMMGTKESPGIIPRLCNAIFERIEEATCETLAFKVEVSYMEIYNERVRDLLDPKKSTKNLKVREHKILGPMVDGLSVLAVSSFEQIASLIEEGNKSRTVAATNMNAESSRSHAVFNIRLTQALTDLENGFTGEKMSKISLVDLAGSERAQKSGAVGKRLEEGGNINKSLTTLGMVISALAERSHSQSAKQKFVPYRDSVLTWLLKDNLGGNSRTVMVATISPSADNYEETLSTLRYADRAKKIVNHAVVNEDPNAKVIRELREEVEQLRAQISQTVREHNETEELRERLAESERLVELMNKSWDERLRDTDAIYRERQKDLAEIGISVAGSGIKVEKDRFYLVNLNADPSLNELLVYYINQRAVIGCPDQGTSAPEAPDERIDIVLQGLGVHHKHALLQIVKEEDGQQRMYVEQIDERARICVNGHAISQRTLLRNGYRLLIGNNHFFRVNCPKEAIDMNASIMEESTAMLFDYDDAWHEVNSDMNSNPISTAVDQYMEQITKKHEEEKQAALEQQYEAFERYIQGLTQSYTPSTPMTPGAGFLTPIGTPGSQFPTVGFPLNPKASMRSKFFNWAQRREEMFKENLARLKNDIVRANALAREANMIAAELSHSRRQVSYDVTLQIPAANLRPSKIKAGTFVCEPVIVVKRAGIAGYQLWSTAQLENKLIDMREMYNDRINGFSPENESPDEETNPMHHSSSDDHSSVDSDSFFESQENHSLIGVANVFLEVLFHDMRLDYQVPIISQQGEVSGRLHVEVYRIVDADSDMGMNSLDAFDSPRITDLQTIGASFLGKTIKCRVRIKKASNLPTSLSHFVFCQYSFFNISETFVVAPTFDPNSVPSDQVHTPHSSNFQFEHEKDFLVVVTEEFLEYVQEDALSIEVWGHRSNGYGNDFAPSSALDGIVDVEQKYKSLQERWAEVTRRIELQVDIKEMNDNGQYTSVEVHPSSDILCGGIYQLKQGQQRRIVVRVKPVADRGNLPLAFEHISSVSIGCICSRNPAVQKPLDSYQEEDLDRIREQWTKALANRQNYLERQIHNLSSKGVNKSANESEREQSLINQWVALTEERNAVSVPAANSDIPGAPADWDPPPGVERHVPVLFLDLNADDMTEEIPSEDGSVRVAGMHTILPKEHCGRMIMLPILEQDTVDMGRMRLECGRMIMLPILEQDTVDLSATCSWDSSIHDHPALNKPSGGNEQIYAILKVVVRVLHPCQIDIIIRKRICMHIYKKASLTERLMKKIVGTDAICGTSVYYDVVAHIPKSSLDVEDRATLAMMAARPSQSIDEDTSANGDSQKDHKQSYIEVYTKSIQVVESMLKLDRLRQEVAINSMLNKQERLNRLNHFGAPTQGYRMKRAVSLPNTNSNSLSGIVAYWVKALFLSGFKRKKKMASESAYKKNTCKAIDALYSTMRKLQPLMNTAYRSLAPSSDSTDARRSMEMSTSSSGASSMVSVTSLVSPVVESTKLSGIDEEQHCNGRLMDNMSKSSTVPETMHSSLIGPFANYNARQFARPHAYGFQRRLNEMIKDQAASIDRNGNAALGSTPSDNQTPSDAASGIDLPHKMTSSLASDSGCMMESGSSIGTTDEEHKDLSMEDVTAFNNNELVTKLESKLVRRAGALDLNISAL</sequence>
<dbReference type="InterPro" id="IPR019821">
    <property type="entry name" value="Kinesin_motor_CS"/>
</dbReference>
<dbReference type="Gene3D" id="6.10.250.2520">
    <property type="match status" value="1"/>
</dbReference>
<protein>
    <submittedName>
        <fullName evidence="13">Kinesin-like protein KIF13A</fullName>
    </submittedName>
</protein>